<evidence type="ECO:0000313" key="3">
    <source>
        <dbReference type="EMBL" id="EKX50915.1"/>
    </source>
</evidence>
<keyword evidence="2" id="KW-0472">Membrane</keyword>
<dbReference type="EnsemblProtists" id="EKX50915">
    <property type="protein sequence ID" value="EKX50915"/>
    <property type="gene ID" value="GUITHDRAFT_161746"/>
</dbReference>
<keyword evidence="5" id="KW-1185">Reference proteome</keyword>
<dbReference type="AlphaFoldDB" id="L1JRV4"/>
<reference evidence="5" key="2">
    <citation type="submission" date="2012-11" db="EMBL/GenBank/DDBJ databases">
        <authorList>
            <person name="Kuo A."/>
            <person name="Curtis B.A."/>
            <person name="Tanifuji G."/>
            <person name="Burki F."/>
            <person name="Gruber A."/>
            <person name="Irimia M."/>
            <person name="Maruyama S."/>
            <person name="Arias M.C."/>
            <person name="Ball S.G."/>
            <person name="Gile G.H."/>
            <person name="Hirakawa Y."/>
            <person name="Hopkins J.F."/>
            <person name="Rensing S.A."/>
            <person name="Schmutz J."/>
            <person name="Symeonidi A."/>
            <person name="Elias M."/>
            <person name="Eveleigh R.J."/>
            <person name="Herman E.K."/>
            <person name="Klute M.J."/>
            <person name="Nakayama T."/>
            <person name="Obornik M."/>
            <person name="Reyes-Prieto A."/>
            <person name="Armbrust E.V."/>
            <person name="Aves S.J."/>
            <person name="Beiko R.G."/>
            <person name="Coutinho P."/>
            <person name="Dacks J.B."/>
            <person name="Durnford D.G."/>
            <person name="Fast N.M."/>
            <person name="Green B.R."/>
            <person name="Grisdale C."/>
            <person name="Hempe F."/>
            <person name="Henrissat B."/>
            <person name="Hoppner M.P."/>
            <person name="Ishida K.-I."/>
            <person name="Kim E."/>
            <person name="Koreny L."/>
            <person name="Kroth P.G."/>
            <person name="Liu Y."/>
            <person name="Malik S.-B."/>
            <person name="Maier U.G."/>
            <person name="McRose D."/>
            <person name="Mock T."/>
            <person name="Neilson J.A."/>
            <person name="Onodera N.T."/>
            <person name="Poole A.M."/>
            <person name="Pritham E.J."/>
            <person name="Richards T.A."/>
            <person name="Rocap G."/>
            <person name="Roy S.W."/>
            <person name="Sarai C."/>
            <person name="Schaack S."/>
            <person name="Shirato S."/>
            <person name="Slamovits C.H."/>
            <person name="Spencer D.F."/>
            <person name="Suzuki S."/>
            <person name="Worden A.Z."/>
            <person name="Zauner S."/>
            <person name="Barry K."/>
            <person name="Bell C."/>
            <person name="Bharti A.K."/>
            <person name="Crow J.A."/>
            <person name="Grimwood J."/>
            <person name="Kramer R."/>
            <person name="Lindquist E."/>
            <person name="Lucas S."/>
            <person name="Salamov A."/>
            <person name="McFadden G.I."/>
            <person name="Lane C.E."/>
            <person name="Keeling P.J."/>
            <person name="Gray M.W."/>
            <person name="Grigoriev I.V."/>
            <person name="Archibald J.M."/>
        </authorList>
    </citation>
    <scope>NUCLEOTIDE SEQUENCE</scope>
    <source>
        <strain evidence="5">CCMP2712</strain>
    </source>
</reference>
<proteinExistence type="predicted"/>
<dbReference type="Pfam" id="PF08695">
    <property type="entry name" value="Coa1"/>
    <property type="match status" value="1"/>
</dbReference>
<organism evidence="3">
    <name type="scientific">Guillardia theta (strain CCMP2712)</name>
    <name type="common">Cryptophyte</name>
    <dbReference type="NCBI Taxonomy" id="905079"/>
    <lineage>
        <taxon>Eukaryota</taxon>
        <taxon>Cryptophyceae</taxon>
        <taxon>Pyrenomonadales</taxon>
        <taxon>Geminigeraceae</taxon>
        <taxon>Guillardia</taxon>
    </lineage>
</organism>
<dbReference type="EMBL" id="JH992977">
    <property type="protein sequence ID" value="EKX50915.1"/>
    <property type="molecule type" value="Genomic_DNA"/>
</dbReference>
<name>L1JRV4_GUITC</name>
<evidence type="ECO:0000313" key="4">
    <source>
        <dbReference type="EnsemblProtists" id="EKX50915"/>
    </source>
</evidence>
<dbReference type="Proteomes" id="UP000011087">
    <property type="component" value="Unassembled WGS sequence"/>
</dbReference>
<evidence type="ECO:0000256" key="1">
    <source>
        <dbReference type="SAM" id="MobiDB-lite"/>
    </source>
</evidence>
<dbReference type="HOGENOM" id="CLU_588572_0_0_1"/>
<feature type="transmembrane region" description="Helical" evidence="2">
    <location>
        <begin position="334"/>
        <end position="353"/>
    </location>
</feature>
<keyword evidence="2" id="KW-0812">Transmembrane</keyword>
<dbReference type="InterPro" id="IPR014807">
    <property type="entry name" value="Coa1"/>
</dbReference>
<keyword evidence="2" id="KW-1133">Transmembrane helix</keyword>
<dbReference type="RefSeq" id="XP_005837895.1">
    <property type="nucleotide sequence ID" value="XM_005837838.1"/>
</dbReference>
<dbReference type="PaxDb" id="55529-EKX50915"/>
<dbReference type="KEGG" id="gtt:GUITHDRAFT_161746"/>
<reference evidence="4" key="3">
    <citation type="submission" date="2016-03" db="UniProtKB">
        <authorList>
            <consortium name="EnsemblProtists"/>
        </authorList>
    </citation>
    <scope>IDENTIFICATION</scope>
</reference>
<feature type="region of interest" description="Disordered" evidence="1">
    <location>
        <begin position="298"/>
        <end position="318"/>
    </location>
</feature>
<sequence length="465" mass="50398">MAKAFMSVRLLRTMSRLPRPALSAAASSSLLSSASRLPAVLSPCSPLSSRHSVGARAYVQGSSSLLFLRRGSHVIAPSALRKLVSSSSSSSRNGSGWHDESEWIKDKLRALLPLLPLAAVGTYASSLHSSSRESLCDASDSQQHAVVQKSSELKERLDLIVEEVQRLVVWLWNFAMGMTQEASAFLRMKMDELRQNFFPQVERTLSQLDDLRKSVMASDAVATAQHYFDAGRKAFADNIGCFGRTDMHKSMAAILTRYVDELVDGSMKVADQINGLVQKGINNGLNLSFVPVLFHSPKEEEPKKAEAPPPKPASSIPPEIATKMAQDQSYLSKYGHWIIMASIVGGVIGFLVSRRFLERESSRIAAKSSEEAADAIREALYILKANSEVKASLGESLKEGRMNVVSGGKVSLNGQIAVKGEKGHGTLTLEAAKTEFGSSIHCTKLTLKLANGTEIPIPLANEESS</sequence>
<evidence type="ECO:0000313" key="5">
    <source>
        <dbReference type="Proteomes" id="UP000011087"/>
    </source>
</evidence>
<accession>L1JRV4</accession>
<reference evidence="3 5" key="1">
    <citation type="journal article" date="2012" name="Nature">
        <title>Algal genomes reveal evolutionary mosaicism and the fate of nucleomorphs.</title>
        <authorList>
            <consortium name="DOE Joint Genome Institute"/>
            <person name="Curtis B.A."/>
            <person name="Tanifuji G."/>
            <person name="Burki F."/>
            <person name="Gruber A."/>
            <person name="Irimia M."/>
            <person name="Maruyama S."/>
            <person name="Arias M.C."/>
            <person name="Ball S.G."/>
            <person name="Gile G.H."/>
            <person name="Hirakawa Y."/>
            <person name="Hopkins J.F."/>
            <person name="Kuo A."/>
            <person name="Rensing S.A."/>
            <person name="Schmutz J."/>
            <person name="Symeonidi A."/>
            <person name="Elias M."/>
            <person name="Eveleigh R.J."/>
            <person name="Herman E.K."/>
            <person name="Klute M.J."/>
            <person name="Nakayama T."/>
            <person name="Obornik M."/>
            <person name="Reyes-Prieto A."/>
            <person name="Armbrust E.V."/>
            <person name="Aves S.J."/>
            <person name="Beiko R.G."/>
            <person name="Coutinho P."/>
            <person name="Dacks J.B."/>
            <person name="Durnford D.G."/>
            <person name="Fast N.M."/>
            <person name="Green B.R."/>
            <person name="Grisdale C.J."/>
            <person name="Hempel F."/>
            <person name="Henrissat B."/>
            <person name="Hoppner M.P."/>
            <person name="Ishida K."/>
            <person name="Kim E."/>
            <person name="Koreny L."/>
            <person name="Kroth P.G."/>
            <person name="Liu Y."/>
            <person name="Malik S.B."/>
            <person name="Maier U.G."/>
            <person name="McRose D."/>
            <person name="Mock T."/>
            <person name="Neilson J.A."/>
            <person name="Onodera N.T."/>
            <person name="Poole A.M."/>
            <person name="Pritham E.J."/>
            <person name="Richards T.A."/>
            <person name="Rocap G."/>
            <person name="Roy S.W."/>
            <person name="Sarai C."/>
            <person name="Schaack S."/>
            <person name="Shirato S."/>
            <person name="Slamovits C.H."/>
            <person name="Spencer D.F."/>
            <person name="Suzuki S."/>
            <person name="Worden A.Z."/>
            <person name="Zauner S."/>
            <person name="Barry K."/>
            <person name="Bell C."/>
            <person name="Bharti A.K."/>
            <person name="Crow J.A."/>
            <person name="Grimwood J."/>
            <person name="Kramer R."/>
            <person name="Lindquist E."/>
            <person name="Lucas S."/>
            <person name="Salamov A."/>
            <person name="McFadden G.I."/>
            <person name="Lane C.E."/>
            <person name="Keeling P.J."/>
            <person name="Gray M.W."/>
            <person name="Grigoriev I.V."/>
            <person name="Archibald J.M."/>
        </authorList>
    </citation>
    <scope>NUCLEOTIDE SEQUENCE</scope>
    <source>
        <strain evidence="3 5">CCMP2712</strain>
    </source>
</reference>
<dbReference type="GeneID" id="17307593"/>
<gene>
    <name evidence="3" type="ORF">GUITHDRAFT_161746</name>
</gene>
<protein>
    <submittedName>
        <fullName evidence="3 4">Uncharacterized protein</fullName>
    </submittedName>
</protein>
<evidence type="ECO:0000256" key="2">
    <source>
        <dbReference type="SAM" id="Phobius"/>
    </source>
</evidence>